<sequence length="45" mass="5149">GLTSEFLRRLLQAGKDKNGKYSYVYMSTQEATGSNILLELNPRER</sequence>
<proteinExistence type="predicted"/>
<dbReference type="EMBL" id="BARW01015890">
    <property type="protein sequence ID" value="GAJ00067.1"/>
    <property type="molecule type" value="Genomic_DNA"/>
</dbReference>
<reference evidence="1" key="1">
    <citation type="journal article" date="2014" name="Front. Microbiol.">
        <title>High frequency of phylogenetically diverse reductive dehalogenase-homologous genes in deep subseafloor sedimentary metagenomes.</title>
        <authorList>
            <person name="Kawai M."/>
            <person name="Futagami T."/>
            <person name="Toyoda A."/>
            <person name="Takaki Y."/>
            <person name="Nishi S."/>
            <person name="Hori S."/>
            <person name="Arai W."/>
            <person name="Tsubouchi T."/>
            <person name="Morono Y."/>
            <person name="Uchiyama I."/>
            <person name="Ito T."/>
            <person name="Fujiyama A."/>
            <person name="Inagaki F."/>
            <person name="Takami H."/>
        </authorList>
    </citation>
    <scope>NUCLEOTIDE SEQUENCE</scope>
    <source>
        <strain evidence="1">Expedition CK06-06</strain>
    </source>
</reference>
<evidence type="ECO:0000313" key="1">
    <source>
        <dbReference type="EMBL" id="GAJ00067.1"/>
    </source>
</evidence>
<gene>
    <name evidence="1" type="ORF">S12H4_27790</name>
</gene>
<organism evidence="1">
    <name type="scientific">marine sediment metagenome</name>
    <dbReference type="NCBI Taxonomy" id="412755"/>
    <lineage>
        <taxon>unclassified sequences</taxon>
        <taxon>metagenomes</taxon>
        <taxon>ecological metagenomes</taxon>
    </lineage>
</organism>
<dbReference type="AlphaFoldDB" id="X1U8Z3"/>
<accession>X1U8Z3</accession>
<feature type="non-terminal residue" evidence="1">
    <location>
        <position position="1"/>
    </location>
</feature>
<protein>
    <submittedName>
        <fullName evidence="1">Uncharacterized protein</fullName>
    </submittedName>
</protein>
<comment type="caution">
    <text evidence="1">The sequence shown here is derived from an EMBL/GenBank/DDBJ whole genome shotgun (WGS) entry which is preliminary data.</text>
</comment>
<name>X1U8Z3_9ZZZZ</name>